<dbReference type="AlphaFoldDB" id="W2PCI4"/>
<dbReference type="VEuPathDB" id="FungiDB:PPTG_19475"/>
<name>W2PCI4_PHYN3</name>
<sequence>MDDDEGNWPPMGVVASQRKASKNLPATDLVSRIASTTFAVRSNASMGSLFSELCEMVNAGATTQLIDHKEHKFMGFAKVFRRLLEKWDQLEDWFQERIDKAIPVWTSKPDHGIKYQESKGGHKSS</sequence>
<protein>
    <submittedName>
        <fullName evidence="1">Uncharacterized protein</fullName>
    </submittedName>
</protein>
<dbReference type="GeneID" id="20188235"/>
<proteinExistence type="predicted"/>
<dbReference type="Proteomes" id="UP000018817">
    <property type="component" value="Unassembled WGS sequence"/>
</dbReference>
<accession>W2PCI4</accession>
<reference evidence="1 2" key="2">
    <citation type="submission" date="2013-11" db="EMBL/GenBank/DDBJ databases">
        <title>The Genome Sequence of Phytophthora parasitica INRA-310.</title>
        <authorList>
            <consortium name="The Broad Institute Genomics Platform"/>
            <person name="Russ C."/>
            <person name="Tyler B."/>
            <person name="Panabieres F."/>
            <person name="Shan W."/>
            <person name="Tripathy S."/>
            <person name="Grunwald N."/>
            <person name="Machado M."/>
            <person name="Johnson C.S."/>
            <person name="Arredondo F."/>
            <person name="Hong C."/>
            <person name="Coffey M."/>
            <person name="Young S.K."/>
            <person name="Zeng Q."/>
            <person name="Gargeya S."/>
            <person name="Fitzgerald M."/>
            <person name="Abouelleil A."/>
            <person name="Alvarado L."/>
            <person name="Chapman S.B."/>
            <person name="Gainer-Dewar J."/>
            <person name="Goldberg J."/>
            <person name="Griggs A."/>
            <person name="Gujja S."/>
            <person name="Hansen M."/>
            <person name="Howarth C."/>
            <person name="Imamovic A."/>
            <person name="Ireland A."/>
            <person name="Larimer J."/>
            <person name="McCowan C."/>
            <person name="Murphy C."/>
            <person name="Pearson M."/>
            <person name="Poon T.W."/>
            <person name="Priest M."/>
            <person name="Roberts A."/>
            <person name="Saif S."/>
            <person name="Shea T."/>
            <person name="Sykes S."/>
            <person name="Wortman J."/>
            <person name="Nusbaum C."/>
            <person name="Birren B."/>
        </authorList>
    </citation>
    <scope>NUCLEOTIDE SEQUENCE [LARGE SCALE GENOMIC DNA]</scope>
    <source>
        <strain evidence="1 2">INRA-310</strain>
    </source>
</reference>
<organism evidence="1 2">
    <name type="scientific">Phytophthora nicotianae (strain INRA-310)</name>
    <name type="common">Phytophthora parasitica</name>
    <dbReference type="NCBI Taxonomy" id="761204"/>
    <lineage>
        <taxon>Eukaryota</taxon>
        <taxon>Sar</taxon>
        <taxon>Stramenopiles</taxon>
        <taxon>Oomycota</taxon>
        <taxon>Peronosporomycetes</taxon>
        <taxon>Peronosporales</taxon>
        <taxon>Peronosporaceae</taxon>
        <taxon>Phytophthora</taxon>
    </lineage>
</organism>
<evidence type="ECO:0000313" key="2">
    <source>
        <dbReference type="Proteomes" id="UP000018817"/>
    </source>
</evidence>
<dbReference type="RefSeq" id="XP_008916154.1">
    <property type="nucleotide sequence ID" value="XM_008917906.1"/>
</dbReference>
<dbReference type="EMBL" id="KI669682">
    <property type="protein sequence ID" value="ETM98551.1"/>
    <property type="molecule type" value="Genomic_DNA"/>
</dbReference>
<gene>
    <name evidence="1" type="ORF">PPTG_19475</name>
</gene>
<dbReference type="OrthoDB" id="120612at2759"/>
<evidence type="ECO:0000313" key="1">
    <source>
        <dbReference type="EMBL" id="ETM98551.1"/>
    </source>
</evidence>
<reference evidence="2" key="1">
    <citation type="submission" date="2011-12" db="EMBL/GenBank/DDBJ databases">
        <authorList>
            <consortium name="The Broad Institute Genome Sequencing Platform"/>
            <person name="Russ C."/>
            <person name="Tyler B."/>
            <person name="Panabieres F."/>
            <person name="Shan W."/>
            <person name="Tripathy S."/>
            <person name="Grunwald N."/>
            <person name="Machado M."/>
            <person name="Young S.K."/>
            <person name="Zeng Q."/>
            <person name="Gargeya S."/>
            <person name="Fitzgerald M."/>
            <person name="Haas B."/>
            <person name="Abouelleil A."/>
            <person name="Alvarado L."/>
            <person name="Arachchi H.M."/>
            <person name="Berlin A."/>
            <person name="Chapman S.B."/>
            <person name="Gearin G."/>
            <person name="Goldberg J."/>
            <person name="Griggs A."/>
            <person name="Gujja S."/>
            <person name="Hansen M."/>
            <person name="Heiman D."/>
            <person name="Howarth C."/>
            <person name="Larimer J."/>
            <person name="Lui A."/>
            <person name="MacDonald P.J.P."/>
            <person name="McCowen C."/>
            <person name="Montmayeur A."/>
            <person name="Murphy C."/>
            <person name="Neiman D."/>
            <person name="Pearson M."/>
            <person name="Priest M."/>
            <person name="Roberts A."/>
            <person name="Saif S."/>
            <person name="Shea T."/>
            <person name="Sisk P."/>
            <person name="Stolte C."/>
            <person name="Sykes S."/>
            <person name="Wortman J."/>
            <person name="Nusbaum C."/>
            <person name="Birren B."/>
        </authorList>
    </citation>
    <scope>NUCLEOTIDE SEQUENCE [LARGE SCALE GENOMIC DNA]</scope>
    <source>
        <strain evidence="2">INRA-310</strain>
    </source>
</reference>